<dbReference type="PANTHER" id="PTHR33130:SF41">
    <property type="entry name" value="NEUROFILAMENT HEAVY POLYPEPTIDE-LIKE"/>
    <property type="match status" value="1"/>
</dbReference>
<dbReference type="EMBL" id="CAWUPB010001173">
    <property type="protein sequence ID" value="CAK7347713.1"/>
    <property type="molecule type" value="Genomic_DNA"/>
</dbReference>
<feature type="compositionally biased region" description="Basic and acidic residues" evidence="1">
    <location>
        <begin position="287"/>
        <end position="297"/>
    </location>
</feature>
<sequence>MKPIRKPVSTFPKQSPNHPLLQKSSSEKKSKFLVQFRTDNFITKSDVKKFNAASSTTPSDNVVGPSTVLQEEDNIDHNDIISSSLKKEDKWVMCSSENKKNVRIKKPRFAISLTKGEIDLDFLQLTGVKPKRKPRKRDNNVQANLVNTFPGHNTINSSAATLAKFNILQSHAAKTRDVMELGMLCESVSDKIIKDGKNDRVEVLYNIADNDQDRTLILTNLTGNVTDVEGSSLKGINNDVVPSMGKEKRSSQKEIKKPSFTVSLTKDEIELDILQLTGLKPKRKRQKRDDDVQKKLDSTFPGLKL</sequence>
<reference evidence="2 3" key="1">
    <citation type="submission" date="2024-01" db="EMBL/GenBank/DDBJ databases">
        <authorList>
            <person name="Waweru B."/>
        </authorList>
    </citation>
    <scope>NUCLEOTIDE SEQUENCE [LARGE SCALE GENOMIC DNA]</scope>
</reference>
<dbReference type="AlphaFoldDB" id="A0AAV1S9X6"/>
<name>A0AAV1S9X6_9ROSI</name>
<organism evidence="2 3">
    <name type="scientific">Dovyalis caffra</name>
    <dbReference type="NCBI Taxonomy" id="77055"/>
    <lineage>
        <taxon>Eukaryota</taxon>
        <taxon>Viridiplantae</taxon>
        <taxon>Streptophyta</taxon>
        <taxon>Embryophyta</taxon>
        <taxon>Tracheophyta</taxon>
        <taxon>Spermatophyta</taxon>
        <taxon>Magnoliopsida</taxon>
        <taxon>eudicotyledons</taxon>
        <taxon>Gunneridae</taxon>
        <taxon>Pentapetalae</taxon>
        <taxon>rosids</taxon>
        <taxon>fabids</taxon>
        <taxon>Malpighiales</taxon>
        <taxon>Salicaceae</taxon>
        <taxon>Flacourtieae</taxon>
        <taxon>Dovyalis</taxon>
    </lineage>
</organism>
<dbReference type="Proteomes" id="UP001314170">
    <property type="component" value="Unassembled WGS sequence"/>
</dbReference>
<dbReference type="Pfam" id="PF07797">
    <property type="entry name" value="DUF1639"/>
    <property type="match status" value="2"/>
</dbReference>
<keyword evidence="3" id="KW-1185">Reference proteome</keyword>
<evidence type="ECO:0000256" key="1">
    <source>
        <dbReference type="SAM" id="MobiDB-lite"/>
    </source>
</evidence>
<evidence type="ECO:0000313" key="2">
    <source>
        <dbReference type="EMBL" id="CAK7347713.1"/>
    </source>
</evidence>
<evidence type="ECO:0000313" key="3">
    <source>
        <dbReference type="Proteomes" id="UP001314170"/>
    </source>
</evidence>
<feature type="region of interest" description="Disordered" evidence="1">
    <location>
        <begin position="1"/>
        <end position="26"/>
    </location>
</feature>
<accession>A0AAV1S9X6</accession>
<comment type="caution">
    <text evidence="2">The sequence shown here is derived from an EMBL/GenBank/DDBJ whole genome shotgun (WGS) entry which is preliminary data.</text>
</comment>
<proteinExistence type="predicted"/>
<protein>
    <submittedName>
        <fullName evidence="2">Uncharacterized protein</fullName>
    </submittedName>
</protein>
<dbReference type="PANTHER" id="PTHR33130">
    <property type="entry name" value="PUTATIVE (DUF1639)-RELATED"/>
    <property type="match status" value="1"/>
</dbReference>
<feature type="region of interest" description="Disordered" evidence="1">
    <location>
        <begin position="280"/>
        <end position="305"/>
    </location>
</feature>
<dbReference type="InterPro" id="IPR012438">
    <property type="entry name" value="DUF1639"/>
</dbReference>
<gene>
    <name evidence="2" type="ORF">DCAF_LOCUS20401</name>
</gene>